<dbReference type="InterPro" id="IPR016032">
    <property type="entry name" value="Sig_transdc_resp-reg_C-effctor"/>
</dbReference>
<dbReference type="PROSITE" id="PS50110">
    <property type="entry name" value="RESPONSE_REGULATORY"/>
    <property type="match status" value="1"/>
</dbReference>
<protein>
    <submittedName>
        <fullName evidence="6">Two-component system NarL family response regulator</fullName>
    </submittedName>
</protein>
<dbReference type="SMART" id="SM00448">
    <property type="entry name" value="REC"/>
    <property type="match status" value="1"/>
</dbReference>
<keyword evidence="7" id="KW-1185">Reference proteome</keyword>
<reference evidence="6 7" key="1">
    <citation type="submission" date="2020-08" db="EMBL/GenBank/DDBJ databases">
        <title>Above-ground endophytic microbial communities from plants in different locations in the United States.</title>
        <authorList>
            <person name="Frank C."/>
        </authorList>
    </citation>
    <scope>NUCLEOTIDE SEQUENCE [LARGE SCALE GENOMIC DNA]</scope>
    <source>
        <strain evidence="6 7">WP4_2_2</strain>
    </source>
</reference>
<dbReference type="RefSeq" id="WP_311674217.1">
    <property type="nucleotide sequence ID" value="NZ_JACHBW010000014.1"/>
</dbReference>
<dbReference type="Gene3D" id="3.40.50.2300">
    <property type="match status" value="1"/>
</dbReference>
<dbReference type="PRINTS" id="PR00038">
    <property type="entry name" value="HTHLUXR"/>
</dbReference>
<evidence type="ECO:0000256" key="2">
    <source>
        <dbReference type="ARBA" id="ARBA00023125"/>
    </source>
</evidence>
<dbReference type="AlphaFoldDB" id="A0A7W9U2T5"/>
<feature type="domain" description="HTH luxR-type" evidence="4">
    <location>
        <begin position="139"/>
        <end position="204"/>
    </location>
</feature>
<dbReference type="Pfam" id="PF00072">
    <property type="entry name" value="Response_reg"/>
    <property type="match status" value="1"/>
</dbReference>
<dbReference type="SUPFAM" id="SSF46894">
    <property type="entry name" value="C-terminal effector domain of the bipartite response regulators"/>
    <property type="match status" value="1"/>
</dbReference>
<dbReference type="InterPro" id="IPR000792">
    <property type="entry name" value="Tscrpt_reg_LuxR_C"/>
</dbReference>
<dbReference type="InterPro" id="IPR058245">
    <property type="entry name" value="NreC/VraR/RcsB-like_REC"/>
</dbReference>
<dbReference type="InterPro" id="IPR011006">
    <property type="entry name" value="CheY-like_superfamily"/>
</dbReference>
<dbReference type="SUPFAM" id="SSF52172">
    <property type="entry name" value="CheY-like"/>
    <property type="match status" value="1"/>
</dbReference>
<evidence type="ECO:0000259" key="5">
    <source>
        <dbReference type="PROSITE" id="PS50110"/>
    </source>
</evidence>
<feature type="domain" description="Response regulatory" evidence="5">
    <location>
        <begin position="7"/>
        <end position="123"/>
    </location>
</feature>
<dbReference type="SMART" id="SM00421">
    <property type="entry name" value="HTH_LUXR"/>
    <property type="match status" value="1"/>
</dbReference>
<sequence length="208" mass="22590">MDQKVLSVMIADDHTIVRAGIAALLTHYAGFEVIGEANNGVEAVEMYRTHRPDVVLMDLRMPEMGGVAAITQIKSINSNAAVVILTTFDGDEDIYRGMKAGAKGYVLKDAKPDELIDCIKAVNRGQNYIPSNVAAKLVNRFASLELTDRETEILTHVANGESNKRIASNLEITEGTVKTHIATILGKLDATSRTEAVAIARRRGLIED</sequence>
<dbReference type="GO" id="GO:0003677">
    <property type="term" value="F:DNA binding"/>
    <property type="evidence" value="ECO:0007669"/>
    <property type="project" value="UniProtKB-KW"/>
</dbReference>
<evidence type="ECO:0000313" key="6">
    <source>
        <dbReference type="EMBL" id="MBB6104815.1"/>
    </source>
</evidence>
<dbReference type="InterPro" id="IPR039420">
    <property type="entry name" value="WalR-like"/>
</dbReference>
<comment type="caution">
    <text evidence="6">The sequence shown here is derived from an EMBL/GenBank/DDBJ whole genome shotgun (WGS) entry which is preliminary data.</text>
</comment>
<keyword evidence="1 3" id="KW-0597">Phosphoprotein</keyword>
<name>A0A7W9U2T5_9BURK</name>
<gene>
    <name evidence="6" type="ORF">F4827_004680</name>
</gene>
<dbReference type="GO" id="GO:0000160">
    <property type="term" value="P:phosphorelay signal transduction system"/>
    <property type="evidence" value="ECO:0007669"/>
    <property type="project" value="InterPro"/>
</dbReference>
<dbReference type="PANTHER" id="PTHR43214:SF43">
    <property type="entry name" value="TWO-COMPONENT RESPONSE REGULATOR"/>
    <property type="match status" value="1"/>
</dbReference>
<dbReference type="InterPro" id="IPR001789">
    <property type="entry name" value="Sig_transdc_resp-reg_receiver"/>
</dbReference>
<proteinExistence type="predicted"/>
<dbReference type="CDD" id="cd06170">
    <property type="entry name" value="LuxR_C_like"/>
    <property type="match status" value="1"/>
</dbReference>
<dbReference type="CDD" id="cd17535">
    <property type="entry name" value="REC_NarL-like"/>
    <property type="match status" value="1"/>
</dbReference>
<evidence type="ECO:0000313" key="7">
    <source>
        <dbReference type="Proteomes" id="UP000571554"/>
    </source>
</evidence>
<keyword evidence="2" id="KW-0238">DNA-binding</keyword>
<dbReference type="GO" id="GO:0006355">
    <property type="term" value="P:regulation of DNA-templated transcription"/>
    <property type="evidence" value="ECO:0007669"/>
    <property type="project" value="InterPro"/>
</dbReference>
<feature type="modified residue" description="4-aspartylphosphate" evidence="3">
    <location>
        <position position="58"/>
    </location>
</feature>
<dbReference type="PANTHER" id="PTHR43214">
    <property type="entry name" value="TWO-COMPONENT RESPONSE REGULATOR"/>
    <property type="match status" value="1"/>
</dbReference>
<evidence type="ECO:0000256" key="1">
    <source>
        <dbReference type="ARBA" id="ARBA00022553"/>
    </source>
</evidence>
<organism evidence="6 7">
    <name type="scientific">Paraburkholderia bannensis</name>
    <dbReference type="NCBI Taxonomy" id="765414"/>
    <lineage>
        <taxon>Bacteria</taxon>
        <taxon>Pseudomonadati</taxon>
        <taxon>Pseudomonadota</taxon>
        <taxon>Betaproteobacteria</taxon>
        <taxon>Burkholderiales</taxon>
        <taxon>Burkholderiaceae</taxon>
        <taxon>Paraburkholderia</taxon>
    </lineage>
</organism>
<dbReference type="Proteomes" id="UP000571554">
    <property type="component" value="Unassembled WGS sequence"/>
</dbReference>
<dbReference type="PROSITE" id="PS50043">
    <property type="entry name" value="HTH_LUXR_2"/>
    <property type="match status" value="1"/>
</dbReference>
<accession>A0A7W9U2T5</accession>
<dbReference type="Pfam" id="PF00196">
    <property type="entry name" value="GerE"/>
    <property type="match status" value="1"/>
</dbReference>
<evidence type="ECO:0000256" key="3">
    <source>
        <dbReference type="PROSITE-ProRule" id="PRU00169"/>
    </source>
</evidence>
<evidence type="ECO:0000259" key="4">
    <source>
        <dbReference type="PROSITE" id="PS50043"/>
    </source>
</evidence>
<dbReference type="EMBL" id="JACHBW010000014">
    <property type="protein sequence ID" value="MBB6104815.1"/>
    <property type="molecule type" value="Genomic_DNA"/>
</dbReference>